<protein>
    <submittedName>
        <fullName evidence="2">Uncharacterized protein</fullName>
    </submittedName>
</protein>
<dbReference type="EMBL" id="CAJGYO010000006">
    <property type="protein sequence ID" value="CAD6239835.1"/>
    <property type="molecule type" value="Genomic_DNA"/>
</dbReference>
<evidence type="ECO:0000313" key="2">
    <source>
        <dbReference type="EMBL" id="CAD6239835.1"/>
    </source>
</evidence>
<name>A0A811PH30_9POAL</name>
<sequence>MATQKGKEKTEGLDDGAPEPTLEERLEGLNLQGVEEEDLDFLEEFEELIKDVRCAMRNAWAAAKEVTFKVMALNLFLVQLHCLGDWTRTCIQGVPEGLMKKRELAEKVAKKVGDLITVVVNKGKINPTPYLRARVWLELSKPLVRVVPITLKKRMMYLV</sequence>
<reference evidence="2" key="1">
    <citation type="submission" date="2020-10" db="EMBL/GenBank/DDBJ databases">
        <authorList>
            <person name="Han B."/>
            <person name="Lu T."/>
            <person name="Zhao Q."/>
            <person name="Huang X."/>
            <person name="Zhao Y."/>
        </authorList>
    </citation>
    <scope>NUCLEOTIDE SEQUENCE</scope>
</reference>
<feature type="region of interest" description="Disordered" evidence="1">
    <location>
        <begin position="1"/>
        <end position="20"/>
    </location>
</feature>
<feature type="compositionally biased region" description="Basic and acidic residues" evidence="1">
    <location>
        <begin position="1"/>
        <end position="12"/>
    </location>
</feature>
<gene>
    <name evidence="2" type="ORF">NCGR_LOCUS26680</name>
</gene>
<accession>A0A811PH30</accession>
<dbReference type="Proteomes" id="UP000604825">
    <property type="component" value="Unassembled WGS sequence"/>
</dbReference>
<keyword evidence="3" id="KW-1185">Reference proteome</keyword>
<comment type="caution">
    <text evidence="2">The sequence shown here is derived from an EMBL/GenBank/DDBJ whole genome shotgun (WGS) entry which is preliminary data.</text>
</comment>
<dbReference type="OrthoDB" id="656425at2759"/>
<proteinExistence type="predicted"/>
<organism evidence="2 3">
    <name type="scientific">Miscanthus lutarioriparius</name>
    <dbReference type="NCBI Taxonomy" id="422564"/>
    <lineage>
        <taxon>Eukaryota</taxon>
        <taxon>Viridiplantae</taxon>
        <taxon>Streptophyta</taxon>
        <taxon>Embryophyta</taxon>
        <taxon>Tracheophyta</taxon>
        <taxon>Spermatophyta</taxon>
        <taxon>Magnoliopsida</taxon>
        <taxon>Liliopsida</taxon>
        <taxon>Poales</taxon>
        <taxon>Poaceae</taxon>
        <taxon>PACMAD clade</taxon>
        <taxon>Panicoideae</taxon>
        <taxon>Andropogonodae</taxon>
        <taxon>Andropogoneae</taxon>
        <taxon>Saccharinae</taxon>
        <taxon>Miscanthus</taxon>
    </lineage>
</organism>
<evidence type="ECO:0000313" key="3">
    <source>
        <dbReference type="Proteomes" id="UP000604825"/>
    </source>
</evidence>
<evidence type="ECO:0000256" key="1">
    <source>
        <dbReference type="SAM" id="MobiDB-lite"/>
    </source>
</evidence>
<dbReference type="AlphaFoldDB" id="A0A811PH30"/>